<dbReference type="AlphaFoldDB" id="A0AAD8LX33"/>
<name>A0AAD8LX33_9APIA</name>
<reference evidence="1" key="2">
    <citation type="submission" date="2023-05" db="EMBL/GenBank/DDBJ databases">
        <authorList>
            <person name="Schelkunov M.I."/>
        </authorList>
    </citation>
    <scope>NUCLEOTIDE SEQUENCE</scope>
    <source>
        <strain evidence="1">Hsosn_3</strain>
        <tissue evidence="1">Leaf</tissue>
    </source>
</reference>
<evidence type="ECO:0000313" key="1">
    <source>
        <dbReference type="EMBL" id="KAK1351782.1"/>
    </source>
</evidence>
<gene>
    <name evidence="1" type="ORF">POM88_054065</name>
</gene>
<dbReference type="Proteomes" id="UP001237642">
    <property type="component" value="Unassembled WGS sequence"/>
</dbReference>
<evidence type="ECO:0000313" key="2">
    <source>
        <dbReference type="Proteomes" id="UP001237642"/>
    </source>
</evidence>
<reference evidence="1" key="1">
    <citation type="submission" date="2023-02" db="EMBL/GenBank/DDBJ databases">
        <title>Genome of toxic invasive species Heracleum sosnowskyi carries increased number of genes despite the absence of recent whole-genome duplications.</title>
        <authorList>
            <person name="Schelkunov M."/>
            <person name="Shtratnikova V."/>
            <person name="Makarenko M."/>
            <person name="Klepikova A."/>
            <person name="Omelchenko D."/>
            <person name="Novikova G."/>
            <person name="Obukhova E."/>
            <person name="Bogdanov V."/>
            <person name="Penin A."/>
            <person name="Logacheva M."/>
        </authorList>
    </citation>
    <scope>NUCLEOTIDE SEQUENCE</scope>
    <source>
        <strain evidence="1">Hsosn_3</strain>
        <tissue evidence="1">Leaf</tissue>
    </source>
</reference>
<accession>A0AAD8LX33</accession>
<sequence>MRSAKHYDVAQANEEENKQRIEHIQYFMRSTKHIEVLQENDQDCNQQGIEHIQNCMISAMHYKVVPESEHVNQQGVEGTQDSIRSPLLSKPREYDEHQAINNILETRSSDALIERAYVNREWMNFNTIRSGVAEELEKFNRKHVHLGKESVLQYTKKGLEVMLRICDNEMSEKAIHQIIGKAEKGQVVYDYGK</sequence>
<keyword evidence="2" id="KW-1185">Reference proteome</keyword>
<organism evidence="1 2">
    <name type="scientific">Heracleum sosnowskyi</name>
    <dbReference type="NCBI Taxonomy" id="360622"/>
    <lineage>
        <taxon>Eukaryota</taxon>
        <taxon>Viridiplantae</taxon>
        <taxon>Streptophyta</taxon>
        <taxon>Embryophyta</taxon>
        <taxon>Tracheophyta</taxon>
        <taxon>Spermatophyta</taxon>
        <taxon>Magnoliopsida</taxon>
        <taxon>eudicotyledons</taxon>
        <taxon>Gunneridae</taxon>
        <taxon>Pentapetalae</taxon>
        <taxon>asterids</taxon>
        <taxon>campanulids</taxon>
        <taxon>Apiales</taxon>
        <taxon>Apiaceae</taxon>
        <taxon>Apioideae</taxon>
        <taxon>apioid superclade</taxon>
        <taxon>Tordylieae</taxon>
        <taxon>Tordyliinae</taxon>
        <taxon>Heracleum</taxon>
    </lineage>
</organism>
<dbReference type="EMBL" id="JAUIZM010000027">
    <property type="protein sequence ID" value="KAK1351782.1"/>
    <property type="molecule type" value="Genomic_DNA"/>
</dbReference>
<comment type="caution">
    <text evidence="1">The sequence shown here is derived from an EMBL/GenBank/DDBJ whole genome shotgun (WGS) entry which is preliminary data.</text>
</comment>
<proteinExistence type="predicted"/>
<protein>
    <submittedName>
        <fullName evidence="1">Uncharacterized protein</fullName>
    </submittedName>
</protein>